<proteinExistence type="predicted"/>
<reference evidence="2" key="1">
    <citation type="journal article" date="2023" name="Commun. Biol.">
        <title>Genome analysis of Parmales, the sister group of diatoms, reveals the evolutionary specialization of diatoms from phago-mixotrophs to photoautotrophs.</title>
        <authorList>
            <person name="Ban H."/>
            <person name="Sato S."/>
            <person name="Yoshikawa S."/>
            <person name="Yamada K."/>
            <person name="Nakamura Y."/>
            <person name="Ichinomiya M."/>
            <person name="Sato N."/>
            <person name="Blanc-Mathieu R."/>
            <person name="Endo H."/>
            <person name="Kuwata A."/>
            <person name="Ogata H."/>
        </authorList>
    </citation>
    <scope>NUCLEOTIDE SEQUENCE [LARGE SCALE GENOMIC DNA]</scope>
    <source>
        <strain evidence="2">NIES 3700</strain>
    </source>
</reference>
<keyword evidence="2" id="KW-1185">Reference proteome</keyword>
<dbReference type="EMBL" id="BRXW01000617">
    <property type="protein sequence ID" value="GMH70242.1"/>
    <property type="molecule type" value="Genomic_DNA"/>
</dbReference>
<dbReference type="Proteomes" id="UP001165122">
    <property type="component" value="Unassembled WGS sequence"/>
</dbReference>
<dbReference type="PANTHER" id="PTHR46082:SF6">
    <property type="entry name" value="AAA+ ATPASE DOMAIN-CONTAINING PROTEIN-RELATED"/>
    <property type="match status" value="1"/>
</dbReference>
<protein>
    <recommendedName>
        <fullName evidence="3">Kinesin light chain</fullName>
    </recommendedName>
</protein>
<dbReference type="AlphaFoldDB" id="A0A9W7ADD2"/>
<evidence type="ECO:0008006" key="3">
    <source>
        <dbReference type="Google" id="ProtNLM"/>
    </source>
</evidence>
<gene>
    <name evidence="1" type="ORF">TrLO_g1614</name>
</gene>
<dbReference type="OrthoDB" id="1658288at2759"/>
<organism evidence="1 2">
    <name type="scientific">Triparma laevis f. longispina</name>
    <dbReference type="NCBI Taxonomy" id="1714387"/>
    <lineage>
        <taxon>Eukaryota</taxon>
        <taxon>Sar</taxon>
        <taxon>Stramenopiles</taxon>
        <taxon>Ochrophyta</taxon>
        <taxon>Bolidophyceae</taxon>
        <taxon>Parmales</taxon>
        <taxon>Triparmaceae</taxon>
        <taxon>Triparma</taxon>
    </lineage>
</organism>
<sequence length="261" mass="29586">MMEVMHHGSKSEEIRIFENFARKCNDTLGKDSVITLETPNSIGIKLKNNRECEKAIHVLEGCLAVGERVLGVDHRETVACLGGLGNCYSKMRSKEKAFEYYERALEGHNRCLGRTHPDTLLEVYNMASYYLGCQSQESFEKAVELNERVLAGCVNNYRRDHYMKKTCAKQTCDCHKYDVSSLKRQKENAHIFNNAMVGMYGRMGSGSGVDKSAFDWFIGVSHEVVDEEFKGAVGYASRMAELKRDFPSLEGNEFRFRGEGI</sequence>
<dbReference type="InterPro" id="IPR053137">
    <property type="entry name" value="NLR-like"/>
</dbReference>
<dbReference type="Gene3D" id="1.25.40.10">
    <property type="entry name" value="Tetratricopeptide repeat domain"/>
    <property type="match status" value="1"/>
</dbReference>
<dbReference type="Pfam" id="PF13424">
    <property type="entry name" value="TPR_12"/>
    <property type="match status" value="1"/>
</dbReference>
<dbReference type="InterPro" id="IPR011990">
    <property type="entry name" value="TPR-like_helical_dom_sf"/>
</dbReference>
<evidence type="ECO:0000313" key="2">
    <source>
        <dbReference type="Proteomes" id="UP001165122"/>
    </source>
</evidence>
<dbReference type="PANTHER" id="PTHR46082">
    <property type="entry name" value="ATP/GTP-BINDING PROTEIN-RELATED"/>
    <property type="match status" value="1"/>
</dbReference>
<dbReference type="SUPFAM" id="SSF48452">
    <property type="entry name" value="TPR-like"/>
    <property type="match status" value="1"/>
</dbReference>
<name>A0A9W7ADD2_9STRA</name>
<evidence type="ECO:0000313" key="1">
    <source>
        <dbReference type="EMBL" id="GMH70242.1"/>
    </source>
</evidence>
<comment type="caution">
    <text evidence="1">The sequence shown here is derived from an EMBL/GenBank/DDBJ whole genome shotgun (WGS) entry which is preliminary data.</text>
</comment>
<accession>A0A9W7ADD2</accession>